<keyword evidence="2" id="KW-0560">Oxidoreductase</keyword>
<reference evidence="3 4" key="1">
    <citation type="submission" date="2016-11" db="EMBL/GenBank/DDBJ databases">
        <authorList>
            <person name="Jaros S."/>
            <person name="Januszkiewicz K."/>
            <person name="Wedrychowicz H."/>
        </authorList>
    </citation>
    <scope>NUCLEOTIDE SEQUENCE [LARGE SCALE GENOMIC DNA]</scope>
    <source>
        <strain evidence="3 4">DSM 21986</strain>
    </source>
</reference>
<dbReference type="RefSeq" id="WP_073065485.1">
    <property type="nucleotide sequence ID" value="NZ_FQUS01000015.1"/>
</dbReference>
<dbReference type="InterPro" id="IPR002347">
    <property type="entry name" value="SDR_fam"/>
</dbReference>
<comment type="similarity">
    <text evidence="1">Belongs to the short-chain dehydrogenases/reductases (SDR) family.</text>
</comment>
<evidence type="ECO:0000256" key="2">
    <source>
        <dbReference type="ARBA" id="ARBA00023002"/>
    </source>
</evidence>
<dbReference type="PRINTS" id="PR00081">
    <property type="entry name" value="GDHRDH"/>
</dbReference>
<dbReference type="PANTHER" id="PTHR44196">
    <property type="entry name" value="DEHYDROGENASE/REDUCTASE SDR FAMILY MEMBER 7B"/>
    <property type="match status" value="1"/>
</dbReference>
<accession>A0A1M5FH41</accession>
<dbReference type="InterPro" id="IPR036291">
    <property type="entry name" value="NAD(P)-bd_dom_sf"/>
</dbReference>
<dbReference type="EMBL" id="FQUS01000015">
    <property type="protein sequence ID" value="SHF90739.1"/>
    <property type="molecule type" value="Genomic_DNA"/>
</dbReference>
<dbReference type="AlphaFoldDB" id="A0A1M5FH41"/>
<dbReference type="OrthoDB" id="9810734at2"/>
<sequence>MQLHNNTILITGGSSGIGLELARQLLRQNNNVLVCGRTLEKLRQAHQELPSLHYLQCDVSKSSDCDQLRSWVQENHPDCNILINNAAIVHVENFFQDEDILEKAEAEIQTNLMGPIRLAKLFDPILSHHENSAIFNITTGLVYVPRAIYPFYNATKSALHSFTQVMRSQSENRSVSIIEVLFPAVDTPWHKGNPPDIAISAEEAVTKMIKGIEKGDKEIHVGKAKLLYMLSRIAPKFAFQKLNSL</sequence>
<proteinExistence type="inferred from homology"/>
<evidence type="ECO:0000256" key="1">
    <source>
        <dbReference type="ARBA" id="ARBA00006484"/>
    </source>
</evidence>
<organism evidence="3 4">
    <name type="scientific">Fodinibius roseus</name>
    <dbReference type="NCBI Taxonomy" id="1194090"/>
    <lineage>
        <taxon>Bacteria</taxon>
        <taxon>Pseudomonadati</taxon>
        <taxon>Balneolota</taxon>
        <taxon>Balneolia</taxon>
        <taxon>Balneolales</taxon>
        <taxon>Balneolaceae</taxon>
        <taxon>Fodinibius</taxon>
    </lineage>
</organism>
<dbReference type="GO" id="GO:0016491">
    <property type="term" value="F:oxidoreductase activity"/>
    <property type="evidence" value="ECO:0007669"/>
    <property type="project" value="UniProtKB-KW"/>
</dbReference>
<name>A0A1M5FH41_9BACT</name>
<dbReference type="Gene3D" id="3.40.50.720">
    <property type="entry name" value="NAD(P)-binding Rossmann-like Domain"/>
    <property type="match status" value="1"/>
</dbReference>
<dbReference type="GO" id="GO:0016020">
    <property type="term" value="C:membrane"/>
    <property type="evidence" value="ECO:0007669"/>
    <property type="project" value="TreeGrafter"/>
</dbReference>
<evidence type="ECO:0000313" key="4">
    <source>
        <dbReference type="Proteomes" id="UP000184041"/>
    </source>
</evidence>
<dbReference type="STRING" id="1194090.SAMN05443144_11524"/>
<dbReference type="Proteomes" id="UP000184041">
    <property type="component" value="Unassembled WGS sequence"/>
</dbReference>
<evidence type="ECO:0000313" key="3">
    <source>
        <dbReference type="EMBL" id="SHF90739.1"/>
    </source>
</evidence>
<keyword evidence="4" id="KW-1185">Reference proteome</keyword>
<dbReference type="Pfam" id="PF00106">
    <property type="entry name" value="adh_short"/>
    <property type="match status" value="1"/>
</dbReference>
<protein>
    <submittedName>
        <fullName evidence="3">Uncharacterized oxidoreductase</fullName>
    </submittedName>
</protein>
<dbReference type="SUPFAM" id="SSF51735">
    <property type="entry name" value="NAD(P)-binding Rossmann-fold domains"/>
    <property type="match status" value="1"/>
</dbReference>
<gene>
    <name evidence="3" type="ORF">SAMN05443144_11524</name>
</gene>
<dbReference type="PANTHER" id="PTHR44196:SF1">
    <property type="entry name" value="DEHYDROGENASE_REDUCTASE SDR FAMILY MEMBER 7B"/>
    <property type="match status" value="1"/>
</dbReference>